<accession>A0A5J6L318</accession>
<sequence>MIRWLEDAVAQECGAKAATMGALRRAGFPVPEGFVIPFSAYLGAVTRSAPRAGADDVLSGAGVPVIPPEMTEAIARHLSGWGGAPVAVRSSARDEDAQGASAAGQYATVLGAHDVGSVSAAVRTCWSSLHGDRARSYRHGLPRRPHPGPAMAVIVQRLVDARVSGVMFTSSPGQVTRIECAWGLGIGTVGGTVDPDRYEVHGDGAVVRTIGRKLTRSDRSGETIRTRRVRPPQRVAPTIDDATARTVSGLGQDIADVLGAPQDIEWAMDRDGIWILQARPVTADIPSPVSSTASAPLQGIPGSRGIACGPARIITGPADFVRVRRGDILVCRYTDPSWTPLLRAAAGVVTETGGALSHAAIVAREHGIPAVLGVPRATSRITESAALTIDGARGTVDLHRPPPYPMEQK</sequence>
<organism evidence="3 4">
    <name type="scientific">Microbacterium lushaniae</name>
    <dbReference type="NCBI Taxonomy" id="2614639"/>
    <lineage>
        <taxon>Bacteria</taxon>
        <taxon>Bacillati</taxon>
        <taxon>Actinomycetota</taxon>
        <taxon>Actinomycetes</taxon>
        <taxon>Micrococcales</taxon>
        <taxon>Microbacteriaceae</taxon>
        <taxon>Microbacterium</taxon>
    </lineage>
</organism>
<gene>
    <name evidence="3" type="ORF">F6J85_06465</name>
</gene>
<dbReference type="InterPro" id="IPR002192">
    <property type="entry name" value="PPDK_AMP/ATP-bd"/>
</dbReference>
<evidence type="ECO:0000313" key="3">
    <source>
        <dbReference type="EMBL" id="QEW02781.1"/>
    </source>
</evidence>
<name>A0A5J6L318_9MICO</name>
<keyword evidence="3" id="KW-0808">Transferase</keyword>
<dbReference type="EMBL" id="CP044232">
    <property type="protein sequence ID" value="QEW02781.1"/>
    <property type="molecule type" value="Genomic_DNA"/>
</dbReference>
<dbReference type="KEGG" id="mlz:F6J85_06465"/>
<dbReference type="RefSeq" id="WP_150924316.1">
    <property type="nucleotide sequence ID" value="NZ_CP044232.1"/>
</dbReference>
<dbReference type="GO" id="GO:0016301">
    <property type="term" value="F:kinase activity"/>
    <property type="evidence" value="ECO:0007669"/>
    <property type="project" value="UniProtKB-KW"/>
</dbReference>
<reference evidence="4" key="1">
    <citation type="submission" date="2019-09" db="EMBL/GenBank/DDBJ databases">
        <title>Mumia zhuanghuii sp. nov. isolated from the intestinal contents of plateau pika (Ochotona curzoniae) in the Qinghai-Tibet plateau of China.</title>
        <authorList>
            <person name="Tian Z."/>
        </authorList>
    </citation>
    <scope>NUCLEOTIDE SEQUENCE [LARGE SCALE GENOMIC DNA]</scope>
    <source>
        <strain evidence="4">L-031</strain>
    </source>
</reference>
<dbReference type="Pfam" id="PF00391">
    <property type="entry name" value="PEP-utilizers"/>
    <property type="match status" value="1"/>
</dbReference>
<dbReference type="InterPro" id="IPR008279">
    <property type="entry name" value="PEP-util_enz_mobile_dom"/>
</dbReference>
<dbReference type="GO" id="GO:0005524">
    <property type="term" value="F:ATP binding"/>
    <property type="evidence" value="ECO:0007669"/>
    <property type="project" value="InterPro"/>
</dbReference>
<dbReference type="Gene3D" id="3.30.470.20">
    <property type="entry name" value="ATP-grasp fold, B domain"/>
    <property type="match status" value="1"/>
</dbReference>
<dbReference type="PANTHER" id="PTHR43615:SF1">
    <property type="entry name" value="PPDK_N DOMAIN-CONTAINING PROTEIN"/>
    <property type="match status" value="1"/>
</dbReference>
<evidence type="ECO:0000259" key="2">
    <source>
        <dbReference type="Pfam" id="PF01326"/>
    </source>
</evidence>
<dbReference type="InterPro" id="IPR051549">
    <property type="entry name" value="PEP_Utilizing_Enz"/>
</dbReference>
<dbReference type="Proteomes" id="UP000325516">
    <property type="component" value="Chromosome"/>
</dbReference>
<protein>
    <submittedName>
        <fullName evidence="3">Pyruvate, phosphate dikinase</fullName>
    </submittedName>
</protein>
<dbReference type="InterPro" id="IPR036637">
    <property type="entry name" value="Phosphohistidine_dom_sf"/>
</dbReference>
<dbReference type="SUPFAM" id="SSF56059">
    <property type="entry name" value="Glutathione synthetase ATP-binding domain-like"/>
    <property type="match status" value="1"/>
</dbReference>
<dbReference type="InterPro" id="IPR013815">
    <property type="entry name" value="ATP_grasp_subdomain_1"/>
</dbReference>
<dbReference type="Pfam" id="PF01326">
    <property type="entry name" value="PPDK_N"/>
    <property type="match status" value="1"/>
</dbReference>
<dbReference type="AlphaFoldDB" id="A0A5J6L318"/>
<evidence type="ECO:0000313" key="4">
    <source>
        <dbReference type="Proteomes" id="UP000325516"/>
    </source>
</evidence>
<proteinExistence type="predicted"/>
<dbReference type="SUPFAM" id="SSF52009">
    <property type="entry name" value="Phosphohistidine domain"/>
    <property type="match status" value="1"/>
</dbReference>
<feature type="domain" description="Pyruvate phosphate dikinase AMP/ATP-binding" evidence="2">
    <location>
        <begin position="12"/>
        <end position="283"/>
    </location>
</feature>
<keyword evidence="3" id="KW-0418">Kinase</keyword>
<feature type="domain" description="PEP-utilising enzyme mobile" evidence="1">
    <location>
        <begin position="324"/>
        <end position="394"/>
    </location>
</feature>
<dbReference type="PANTHER" id="PTHR43615">
    <property type="entry name" value="PHOSPHOENOLPYRUVATE SYNTHASE-RELATED"/>
    <property type="match status" value="1"/>
</dbReference>
<keyword evidence="4" id="KW-1185">Reference proteome</keyword>
<keyword evidence="3" id="KW-0670">Pyruvate</keyword>
<evidence type="ECO:0000259" key="1">
    <source>
        <dbReference type="Pfam" id="PF00391"/>
    </source>
</evidence>
<dbReference type="Gene3D" id="3.30.1490.20">
    <property type="entry name" value="ATP-grasp fold, A domain"/>
    <property type="match status" value="1"/>
</dbReference>
<dbReference type="Gene3D" id="3.50.30.10">
    <property type="entry name" value="Phosphohistidine domain"/>
    <property type="match status" value="1"/>
</dbReference>